<evidence type="ECO:0000259" key="1">
    <source>
        <dbReference type="SMART" id="SM00500"/>
    </source>
</evidence>
<reference evidence="2" key="1">
    <citation type="journal article" date="2020" name="Stud. Mycol.">
        <title>101 Dothideomycetes genomes: a test case for predicting lifestyles and emergence of pathogens.</title>
        <authorList>
            <person name="Haridas S."/>
            <person name="Albert R."/>
            <person name="Binder M."/>
            <person name="Bloem J."/>
            <person name="Labutti K."/>
            <person name="Salamov A."/>
            <person name="Andreopoulos B."/>
            <person name="Baker S."/>
            <person name="Barry K."/>
            <person name="Bills G."/>
            <person name="Bluhm B."/>
            <person name="Cannon C."/>
            <person name="Castanera R."/>
            <person name="Culley D."/>
            <person name="Daum C."/>
            <person name="Ezra D."/>
            <person name="Gonzalez J."/>
            <person name="Henrissat B."/>
            <person name="Kuo A."/>
            <person name="Liang C."/>
            <person name="Lipzen A."/>
            <person name="Lutzoni F."/>
            <person name="Magnuson J."/>
            <person name="Mondo S."/>
            <person name="Nolan M."/>
            <person name="Ohm R."/>
            <person name="Pangilinan J."/>
            <person name="Park H.-J."/>
            <person name="Ramirez L."/>
            <person name="Alfaro M."/>
            <person name="Sun H."/>
            <person name="Tritt A."/>
            <person name="Yoshinaga Y."/>
            <person name="Zwiers L.-H."/>
            <person name="Turgeon B."/>
            <person name="Goodwin S."/>
            <person name="Spatafora J."/>
            <person name="Crous P."/>
            <person name="Grigoriev I."/>
        </authorList>
    </citation>
    <scope>NUCLEOTIDE SEQUENCE</scope>
    <source>
        <strain evidence="2">CBS 690.94</strain>
    </source>
</reference>
<dbReference type="SMART" id="SM00500">
    <property type="entry name" value="SFM"/>
    <property type="match status" value="2"/>
</dbReference>
<dbReference type="InterPro" id="IPR036285">
    <property type="entry name" value="PRP4-like_sf"/>
</dbReference>
<dbReference type="InterPro" id="IPR014906">
    <property type="entry name" value="PRP4-like"/>
</dbReference>
<protein>
    <recommendedName>
        <fullName evidence="1">Pre-mRNA processing factor 4 (PRP4)-like domain-containing protein</fullName>
    </recommendedName>
</protein>
<evidence type="ECO:0000313" key="2">
    <source>
        <dbReference type="EMBL" id="KAF2446605.1"/>
    </source>
</evidence>
<keyword evidence="3" id="KW-1185">Reference proteome</keyword>
<feature type="domain" description="Pre-mRNA processing factor 4 (PRP4)-like" evidence="1">
    <location>
        <begin position="50"/>
        <end position="93"/>
    </location>
</feature>
<dbReference type="OrthoDB" id="5314997at2759"/>
<dbReference type="Pfam" id="PF08799">
    <property type="entry name" value="PRP4"/>
    <property type="match status" value="2"/>
</dbReference>
<dbReference type="AlphaFoldDB" id="A0A9P4PK76"/>
<comment type="caution">
    <text evidence="2">The sequence shown here is derived from an EMBL/GenBank/DDBJ whole genome shotgun (WGS) entry which is preliminary data.</text>
</comment>
<dbReference type="SUPFAM" id="SSF158230">
    <property type="entry name" value="PRP4-like"/>
    <property type="match status" value="2"/>
</dbReference>
<proteinExistence type="predicted"/>
<name>A0A9P4PK76_9PLEO</name>
<dbReference type="Gene3D" id="4.10.280.110">
    <property type="entry name" value="Pre-mRNA processing factor 4 domain"/>
    <property type="match status" value="1"/>
</dbReference>
<dbReference type="Proteomes" id="UP000799764">
    <property type="component" value="Unassembled WGS sequence"/>
</dbReference>
<organism evidence="2 3">
    <name type="scientific">Karstenula rhodostoma CBS 690.94</name>
    <dbReference type="NCBI Taxonomy" id="1392251"/>
    <lineage>
        <taxon>Eukaryota</taxon>
        <taxon>Fungi</taxon>
        <taxon>Dikarya</taxon>
        <taxon>Ascomycota</taxon>
        <taxon>Pezizomycotina</taxon>
        <taxon>Dothideomycetes</taxon>
        <taxon>Pleosporomycetidae</taxon>
        <taxon>Pleosporales</taxon>
        <taxon>Massarineae</taxon>
        <taxon>Didymosphaeriaceae</taxon>
        <taxon>Karstenula</taxon>
    </lineage>
</organism>
<gene>
    <name evidence="2" type="ORF">P171DRAFT_483938</name>
</gene>
<feature type="domain" description="Pre-mRNA processing factor 4 (PRP4)-like" evidence="1">
    <location>
        <begin position="2"/>
        <end position="47"/>
    </location>
</feature>
<accession>A0A9P4PK76</accession>
<evidence type="ECO:0000313" key="3">
    <source>
        <dbReference type="Proteomes" id="UP000799764"/>
    </source>
</evidence>
<sequence>MSEEEGLLAKLRALGEPAILFGETQHQRLNRYRELVAANPSETNTHATHAKLRALGEPAILFGETQHQRLKRYREFIAVDPSKANIHATQMGETQRKPFRFLAAAPSETQQQPFRFLDLPKDIRLLVYECLPVKTRYLALDHQDPSINDKENSRVKIVVQSLPGAYILTSCRTIYHEARMILTPLLEKLSSAPPKMISPYLPFSDIETVPRPELATLLRTLYELRTCTYAAGEFMLCNKRKRAVQELFEAFWTWARFSDSQAADMKQFMIVAHRFYRFRECSRPDGPRLGISEKGLFHLQVALTYEADPYWLYRRSLDFPPHSHDVYERIHTQVLNLGEKTHEKGMGDRPGRDLFPVMDLLGAFERDLPAWCHHTGTITKEVWDKDWSDGTELWDILLHGDQK</sequence>
<dbReference type="EMBL" id="MU001498">
    <property type="protein sequence ID" value="KAF2446605.1"/>
    <property type="molecule type" value="Genomic_DNA"/>
</dbReference>